<dbReference type="InterPro" id="IPR036513">
    <property type="entry name" value="STAS_dom_sf"/>
</dbReference>
<dbReference type="PANTHER" id="PTHR33495">
    <property type="entry name" value="ANTI-SIGMA FACTOR ANTAGONIST TM_1081-RELATED-RELATED"/>
    <property type="match status" value="1"/>
</dbReference>
<keyword evidence="5" id="KW-1185">Reference proteome</keyword>
<dbReference type="PROSITE" id="PS50801">
    <property type="entry name" value="STAS"/>
    <property type="match status" value="1"/>
</dbReference>
<dbReference type="RefSeq" id="WP_022313048.1">
    <property type="nucleotide sequence ID" value="NZ_JAJEPV010000011.1"/>
</dbReference>
<name>A0AAE2ZZ00_9FIRM</name>
<evidence type="ECO:0000313" key="4">
    <source>
        <dbReference type="EMBL" id="MCC2119164.1"/>
    </source>
</evidence>
<evidence type="ECO:0000259" key="3">
    <source>
        <dbReference type="PROSITE" id="PS50801"/>
    </source>
</evidence>
<evidence type="ECO:0000256" key="1">
    <source>
        <dbReference type="ARBA" id="ARBA00009013"/>
    </source>
</evidence>
<comment type="similarity">
    <text evidence="1 2">Belongs to the anti-sigma-factor antagonist family.</text>
</comment>
<dbReference type="PANTHER" id="PTHR33495:SF2">
    <property type="entry name" value="ANTI-SIGMA FACTOR ANTAGONIST TM_1081-RELATED"/>
    <property type="match status" value="1"/>
</dbReference>
<organism evidence="4 5">
    <name type="scientific">Waltera acetigignens</name>
    <dbReference type="NCBI Taxonomy" id="2981769"/>
    <lineage>
        <taxon>Bacteria</taxon>
        <taxon>Bacillati</taxon>
        <taxon>Bacillota</taxon>
        <taxon>Clostridia</taxon>
        <taxon>Lachnospirales</taxon>
        <taxon>Lachnospiraceae</taxon>
        <taxon>Waltera</taxon>
    </lineage>
</organism>
<dbReference type="GO" id="GO:0043856">
    <property type="term" value="F:anti-sigma factor antagonist activity"/>
    <property type="evidence" value="ECO:0007669"/>
    <property type="project" value="InterPro"/>
</dbReference>
<protein>
    <recommendedName>
        <fullName evidence="2">Anti-sigma factor antagonist</fullName>
    </recommendedName>
</protein>
<accession>A0AAE2ZZ00</accession>
<dbReference type="InterPro" id="IPR003658">
    <property type="entry name" value="Anti-sigma_ant"/>
</dbReference>
<dbReference type="AlphaFoldDB" id="A0AAE2ZZ00"/>
<dbReference type="NCBIfam" id="TIGR00377">
    <property type="entry name" value="ant_ant_sig"/>
    <property type="match status" value="1"/>
</dbReference>
<dbReference type="CDD" id="cd07043">
    <property type="entry name" value="STAS_anti-anti-sigma_factors"/>
    <property type="match status" value="1"/>
</dbReference>
<dbReference type="Pfam" id="PF01740">
    <property type="entry name" value="STAS"/>
    <property type="match status" value="1"/>
</dbReference>
<sequence>MEDFQIIDNCLMVRMPEEVDHHRASYICEGADRLLVRENVENVVFDFEDTRFMDSSGIGIIMGRYRKISCFGGHVYAIHADRQIQRIFRMSGLHKIVEILPG</sequence>
<comment type="caution">
    <text evidence="4">The sequence shown here is derived from an EMBL/GenBank/DDBJ whole genome shotgun (WGS) entry which is preliminary data.</text>
</comment>
<reference evidence="4 5" key="1">
    <citation type="submission" date="2021-10" db="EMBL/GenBank/DDBJ databases">
        <title>Anaerobic single-cell dispensing facilitates the cultivation of human gut bacteria.</title>
        <authorList>
            <person name="Afrizal A."/>
        </authorList>
    </citation>
    <scope>NUCLEOTIDE SEQUENCE [LARGE SCALE GENOMIC DNA]</scope>
    <source>
        <strain evidence="4 5">CLA-AA-H273</strain>
    </source>
</reference>
<dbReference type="Gene3D" id="3.30.750.24">
    <property type="entry name" value="STAS domain"/>
    <property type="match status" value="1"/>
</dbReference>
<proteinExistence type="inferred from homology"/>
<feature type="domain" description="STAS" evidence="3">
    <location>
        <begin position="1"/>
        <end position="102"/>
    </location>
</feature>
<evidence type="ECO:0000256" key="2">
    <source>
        <dbReference type="RuleBase" id="RU003749"/>
    </source>
</evidence>
<dbReference type="SUPFAM" id="SSF52091">
    <property type="entry name" value="SpoIIaa-like"/>
    <property type="match status" value="1"/>
</dbReference>
<evidence type="ECO:0000313" key="5">
    <source>
        <dbReference type="Proteomes" id="UP001197795"/>
    </source>
</evidence>
<gene>
    <name evidence="4" type="ORF">LKD75_06070</name>
</gene>
<dbReference type="EMBL" id="JAJEPV010000011">
    <property type="protein sequence ID" value="MCC2119164.1"/>
    <property type="molecule type" value="Genomic_DNA"/>
</dbReference>
<dbReference type="InterPro" id="IPR002645">
    <property type="entry name" value="STAS_dom"/>
</dbReference>
<dbReference type="Proteomes" id="UP001197795">
    <property type="component" value="Unassembled WGS sequence"/>
</dbReference>